<dbReference type="Proteomes" id="UP001320898">
    <property type="component" value="Unassembled WGS sequence"/>
</dbReference>
<gene>
    <name evidence="1" type="ORF">MUB46_21345</name>
</gene>
<evidence type="ECO:0000313" key="2">
    <source>
        <dbReference type="Proteomes" id="UP001320898"/>
    </source>
</evidence>
<dbReference type="EMBL" id="JALIDZ010000012">
    <property type="protein sequence ID" value="MCT8974422.1"/>
    <property type="molecule type" value="Genomic_DNA"/>
</dbReference>
<keyword evidence="2" id="KW-1185">Reference proteome</keyword>
<proteinExistence type="predicted"/>
<dbReference type="InterPro" id="IPR016750">
    <property type="entry name" value="Aceto_COase_bsu/gsu"/>
</dbReference>
<name>A0AAW5R4U8_9HYPH</name>
<sequence length="96" mass="10436">MSEKRPYSATIDRSVDGPGEALVCRSCGHRLCSADAIWKEAARLEESPLCESAGAVFAATDPNLMLRRFYCPGCGVALDTETALKDEPFLIDRVRG</sequence>
<dbReference type="RefSeq" id="WP_261618009.1">
    <property type="nucleotide sequence ID" value="NZ_JALIDZ010000012.1"/>
</dbReference>
<organism evidence="1 2">
    <name type="scientific">Microbaculum marinisediminis</name>
    <dbReference type="NCBI Taxonomy" id="2931392"/>
    <lineage>
        <taxon>Bacteria</taxon>
        <taxon>Pseudomonadati</taxon>
        <taxon>Pseudomonadota</taxon>
        <taxon>Alphaproteobacteria</taxon>
        <taxon>Hyphomicrobiales</taxon>
        <taxon>Tepidamorphaceae</taxon>
        <taxon>Microbaculum</taxon>
    </lineage>
</organism>
<protein>
    <submittedName>
        <fullName evidence="1">Acetone carboxylase subunit gamma</fullName>
    </submittedName>
</protein>
<dbReference type="Pfam" id="PF08882">
    <property type="entry name" value="Acetone_carb_G"/>
    <property type="match status" value="1"/>
</dbReference>
<reference evidence="1 2" key="1">
    <citation type="submission" date="2022-04" db="EMBL/GenBank/DDBJ databases">
        <authorList>
            <person name="Ye Y.-Q."/>
            <person name="Du Z.-J."/>
        </authorList>
    </citation>
    <scope>NUCLEOTIDE SEQUENCE [LARGE SCALE GENOMIC DNA]</scope>
    <source>
        <strain evidence="1 2">A6E488</strain>
    </source>
</reference>
<evidence type="ECO:0000313" key="1">
    <source>
        <dbReference type="EMBL" id="MCT8974422.1"/>
    </source>
</evidence>
<accession>A0AAW5R4U8</accession>
<comment type="caution">
    <text evidence="1">The sequence shown here is derived from an EMBL/GenBank/DDBJ whole genome shotgun (WGS) entry which is preliminary data.</text>
</comment>
<dbReference type="AlphaFoldDB" id="A0AAW5R4U8"/>